<dbReference type="GO" id="GO:0010181">
    <property type="term" value="F:FMN binding"/>
    <property type="evidence" value="ECO:0007669"/>
    <property type="project" value="TreeGrafter"/>
</dbReference>
<evidence type="ECO:0000313" key="3">
    <source>
        <dbReference type="Proteomes" id="UP000563898"/>
    </source>
</evidence>
<reference evidence="2 3" key="1">
    <citation type="submission" date="2020-04" db="EMBL/GenBank/DDBJ databases">
        <title>MicrobeNet Type strains.</title>
        <authorList>
            <person name="Nicholson A.C."/>
        </authorList>
    </citation>
    <scope>NUCLEOTIDE SEQUENCE [LARGE SCALE GENOMIC DNA]</scope>
    <source>
        <strain evidence="2 3">ATCC BAA-14</strain>
    </source>
</reference>
<feature type="domain" description="NADPH-dependent FMN reductase-like" evidence="1">
    <location>
        <begin position="16"/>
        <end position="162"/>
    </location>
</feature>
<dbReference type="Gene3D" id="3.40.50.360">
    <property type="match status" value="1"/>
</dbReference>
<dbReference type="Proteomes" id="UP000563898">
    <property type="component" value="Unassembled WGS sequence"/>
</dbReference>
<dbReference type="InterPro" id="IPR005025">
    <property type="entry name" value="FMN_Rdtase-like_dom"/>
</dbReference>
<comment type="caution">
    <text evidence="2">The sequence shown here is derived from an EMBL/GenBank/DDBJ whole genome shotgun (WGS) entry which is preliminary data.</text>
</comment>
<dbReference type="PANTHER" id="PTHR30543">
    <property type="entry name" value="CHROMATE REDUCTASE"/>
    <property type="match status" value="1"/>
</dbReference>
<dbReference type="GO" id="GO:0016491">
    <property type="term" value="F:oxidoreductase activity"/>
    <property type="evidence" value="ECO:0007669"/>
    <property type="project" value="InterPro"/>
</dbReference>
<evidence type="ECO:0000313" key="2">
    <source>
        <dbReference type="EMBL" id="NKY00867.1"/>
    </source>
</evidence>
<gene>
    <name evidence="2" type="ORF">HGA05_04705</name>
</gene>
<dbReference type="AlphaFoldDB" id="A0A846WIM3"/>
<dbReference type="RefSeq" id="WP_006369262.1">
    <property type="nucleotide sequence ID" value="NZ_CP085887.1"/>
</dbReference>
<dbReference type="SUPFAM" id="SSF52218">
    <property type="entry name" value="Flavoproteins"/>
    <property type="match status" value="1"/>
</dbReference>
<accession>A0A846WIM3</accession>
<organism evidence="2 3">
    <name type="scientific">Gordonia polyisoprenivorans</name>
    <dbReference type="NCBI Taxonomy" id="84595"/>
    <lineage>
        <taxon>Bacteria</taxon>
        <taxon>Bacillati</taxon>
        <taxon>Actinomycetota</taxon>
        <taxon>Actinomycetes</taxon>
        <taxon>Mycobacteriales</taxon>
        <taxon>Gordoniaceae</taxon>
        <taxon>Gordonia</taxon>
    </lineage>
</organism>
<dbReference type="EMBL" id="JAAXPC010000002">
    <property type="protein sequence ID" value="NKY00867.1"/>
    <property type="molecule type" value="Genomic_DNA"/>
</dbReference>
<evidence type="ECO:0000259" key="1">
    <source>
        <dbReference type="Pfam" id="PF03358"/>
    </source>
</evidence>
<dbReference type="Pfam" id="PF03358">
    <property type="entry name" value="FMN_red"/>
    <property type="match status" value="1"/>
</dbReference>
<protein>
    <submittedName>
        <fullName evidence="2">NAD(P)H-dependent oxidoreductase</fullName>
    </submittedName>
</protein>
<dbReference type="PANTHER" id="PTHR30543:SF21">
    <property type="entry name" value="NAD(P)H-DEPENDENT FMN REDUCTASE LOT6"/>
    <property type="match status" value="1"/>
</dbReference>
<sequence length="209" mass="23132">MTSSLSTQQSDSEPLRLAVLVGSTRPGRRSYLVAEWAAHLAREALTGRAEVSIIDIAEFDLPLLDEPQPAAIGDYRHEHTRRWADAIAAADGFIIVTPEYNHSLTPALKNAIDYLYAEWHDKAAGFVSFGLNGGVRAVEHLRLTLSEVKVACVRSQVALDLFTDFAFDDVSEPGTVQPGERHVRLFERMLDELLQWSAALRPLRVSVPA</sequence>
<dbReference type="GO" id="GO:0005829">
    <property type="term" value="C:cytosol"/>
    <property type="evidence" value="ECO:0007669"/>
    <property type="project" value="TreeGrafter"/>
</dbReference>
<dbReference type="InterPro" id="IPR029039">
    <property type="entry name" value="Flavoprotein-like_sf"/>
</dbReference>
<dbReference type="InterPro" id="IPR050712">
    <property type="entry name" value="NAD(P)H-dep_reductase"/>
</dbReference>
<name>A0A846WIM3_9ACTN</name>
<proteinExistence type="predicted"/>